<proteinExistence type="predicted"/>
<gene>
    <name evidence="3" type="ORF">HXX76_001808</name>
</gene>
<feature type="compositionally biased region" description="Gly residues" evidence="2">
    <location>
        <begin position="200"/>
        <end position="266"/>
    </location>
</feature>
<name>A0A835TQA4_CHLIN</name>
<dbReference type="Proteomes" id="UP000650467">
    <property type="component" value="Unassembled WGS sequence"/>
</dbReference>
<keyword evidence="4" id="KW-1185">Reference proteome</keyword>
<dbReference type="OrthoDB" id="191139at2759"/>
<dbReference type="Pfam" id="PF00106">
    <property type="entry name" value="adh_short"/>
    <property type="match status" value="2"/>
</dbReference>
<evidence type="ECO:0000256" key="2">
    <source>
        <dbReference type="SAM" id="MobiDB-lite"/>
    </source>
</evidence>
<keyword evidence="1" id="KW-0560">Oxidoreductase</keyword>
<dbReference type="PANTHER" id="PTHR43157">
    <property type="entry name" value="PHOSPHATIDYLINOSITOL-GLYCAN BIOSYNTHESIS CLASS F PROTEIN-RELATED"/>
    <property type="match status" value="1"/>
</dbReference>
<sequence>MAGVREQLDAQLSGLLPAGLRRRLGMWRPQHDMPDCLGRVYIVTGGASGVGFQITKRLLAHNATVILATHNMPSARKAVRDIQRDLPHVEEGAHVRLMFLDLTSFRSIDAFVAVFLATGLPLYGLCNCAGEAMGPPGAGADGRMPNHTLVTNYYGPFYLTHLLLQKLSGCAPARVVNVCSALGEWMGTVDWADLRWGGGRRAAGGGRRAAGGGRRAAGGGRRAAGGGRRAAGGGRRAAGGGRRAAGGGRRAAGGGRRAAGRGGGAVPGRSWGGRESAGTVGSGERLRSSDPLAAYNASKRMMSMFTRELAVRCRGTGVDVFAVHPGFAATQLWHKSLRSYPAARLFCWAEEWFAQHPYFGALPALCALTEPGLQGRSGLYLGPPLVCPLVLHTRTGDYWLGDSRKDAACTQLYDSTVKIIADIIAPQPA</sequence>
<protein>
    <submittedName>
        <fullName evidence="3">Uncharacterized protein</fullName>
    </submittedName>
</protein>
<dbReference type="GO" id="GO:0016491">
    <property type="term" value="F:oxidoreductase activity"/>
    <property type="evidence" value="ECO:0007669"/>
    <property type="project" value="UniProtKB-KW"/>
</dbReference>
<organism evidence="3 4">
    <name type="scientific">Chlamydomonas incerta</name>
    <dbReference type="NCBI Taxonomy" id="51695"/>
    <lineage>
        <taxon>Eukaryota</taxon>
        <taxon>Viridiplantae</taxon>
        <taxon>Chlorophyta</taxon>
        <taxon>core chlorophytes</taxon>
        <taxon>Chlorophyceae</taxon>
        <taxon>CS clade</taxon>
        <taxon>Chlamydomonadales</taxon>
        <taxon>Chlamydomonadaceae</taxon>
        <taxon>Chlamydomonas</taxon>
    </lineage>
</organism>
<dbReference type="AlphaFoldDB" id="A0A835TQA4"/>
<feature type="region of interest" description="Disordered" evidence="2">
    <location>
        <begin position="200"/>
        <end position="285"/>
    </location>
</feature>
<dbReference type="InterPro" id="IPR036291">
    <property type="entry name" value="NAD(P)-bd_dom_sf"/>
</dbReference>
<dbReference type="Gene3D" id="3.40.50.720">
    <property type="entry name" value="NAD(P)-binding Rossmann-like Domain"/>
    <property type="match status" value="1"/>
</dbReference>
<evidence type="ECO:0000256" key="1">
    <source>
        <dbReference type="ARBA" id="ARBA00023002"/>
    </source>
</evidence>
<accession>A0A835TQA4</accession>
<evidence type="ECO:0000313" key="4">
    <source>
        <dbReference type="Proteomes" id="UP000650467"/>
    </source>
</evidence>
<dbReference type="SUPFAM" id="SSF51735">
    <property type="entry name" value="NAD(P)-binding Rossmann-fold domains"/>
    <property type="match status" value="1"/>
</dbReference>
<reference evidence="3" key="1">
    <citation type="journal article" date="2020" name="bioRxiv">
        <title>Comparative genomics of Chlamydomonas.</title>
        <authorList>
            <person name="Craig R.J."/>
            <person name="Hasan A.R."/>
            <person name="Ness R.W."/>
            <person name="Keightley P.D."/>
        </authorList>
    </citation>
    <scope>NUCLEOTIDE SEQUENCE</scope>
    <source>
        <strain evidence="3">SAG 7.73</strain>
    </source>
</reference>
<dbReference type="InterPro" id="IPR002347">
    <property type="entry name" value="SDR_fam"/>
</dbReference>
<comment type="caution">
    <text evidence="3">The sequence shown here is derived from an EMBL/GenBank/DDBJ whole genome shotgun (WGS) entry which is preliminary data.</text>
</comment>
<dbReference type="PANTHER" id="PTHR43157:SF31">
    <property type="entry name" value="PHOSPHATIDYLINOSITOL-GLYCAN BIOSYNTHESIS CLASS F PROTEIN"/>
    <property type="match status" value="1"/>
</dbReference>
<dbReference type="EMBL" id="JAEHOC010000003">
    <property type="protein sequence ID" value="KAG2443451.1"/>
    <property type="molecule type" value="Genomic_DNA"/>
</dbReference>
<evidence type="ECO:0000313" key="3">
    <source>
        <dbReference type="EMBL" id="KAG2443451.1"/>
    </source>
</evidence>
<dbReference type="PRINTS" id="PR00081">
    <property type="entry name" value="GDHRDH"/>
</dbReference>